<name>A0AAV5VCL0_9BILA</name>
<dbReference type="GO" id="GO:0008270">
    <property type="term" value="F:zinc ion binding"/>
    <property type="evidence" value="ECO:0007669"/>
    <property type="project" value="UniProtKB-KW"/>
</dbReference>
<dbReference type="PANTHER" id="PTHR24086">
    <property type="entry name" value="NUCLEAR RECEPTOR SUBFAMILY 5 GROUP A"/>
    <property type="match status" value="1"/>
</dbReference>
<dbReference type="AlphaFoldDB" id="A0AAV5VCL0"/>
<dbReference type="GO" id="GO:0090575">
    <property type="term" value="C:RNA polymerase II transcription regulator complex"/>
    <property type="evidence" value="ECO:0007669"/>
    <property type="project" value="TreeGrafter"/>
</dbReference>
<keyword evidence="7" id="KW-0804">Transcription</keyword>
<evidence type="ECO:0000256" key="2">
    <source>
        <dbReference type="ARBA" id="ARBA00022723"/>
    </source>
</evidence>
<reference evidence="11" key="1">
    <citation type="submission" date="2023-10" db="EMBL/GenBank/DDBJ databases">
        <title>Genome assembly of Pristionchus species.</title>
        <authorList>
            <person name="Yoshida K."/>
            <person name="Sommer R.J."/>
        </authorList>
    </citation>
    <scope>NUCLEOTIDE SEQUENCE</scope>
    <source>
        <strain evidence="11">RS5133</strain>
    </source>
</reference>
<evidence type="ECO:0000256" key="6">
    <source>
        <dbReference type="ARBA" id="ARBA00023125"/>
    </source>
</evidence>
<evidence type="ECO:0000256" key="7">
    <source>
        <dbReference type="ARBA" id="ARBA00023163"/>
    </source>
</evidence>
<keyword evidence="6" id="KW-0238">DNA-binding</keyword>
<gene>
    <name evidence="11" type="ORF">PFISCL1PPCAC_7466</name>
</gene>
<sequence>SVYQQCKACGERADGVHFGAIVCAACGAFFRRSVVDQRVYSCTGCASGMAPSTSRGWVRERDERATTRMPGICRYCRFQRCLAVGMRPEEVQAKRVIGTARPRSLRFNTASTILEDLVTRRKEMGRKRSMPPAETATFTVEDLRKSMESEFDLFEKLIMESPMLKDLMKDASAIPSPDTILDMEKSFHRQDTIRELFLFSFLFECVKSTAIQGGIQSDSVTLRTGFRLPLDHDSLERLYATDPNISDPGCLARLSQDFLFSIVRVVARSVQSMHADQYEFAWLYAIFVSSAVTPFGRRSFFRDDLLSSVSIIDDHSIERQGQLLLLLSPMLSALDDLRQFLHVAELAGARLT</sequence>
<evidence type="ECO:0000256" key="9">
    <source>
        <dbReference type="ARBA" id="ARBA00023242"/>
    </source>
</evidence>
<dbReference type="GO" id="GO:0000978">
    <property type="term" value="F:RNA polymerase II cis-regulatory region sequence-specific DNA binding"/>
    <property type="evidence" value="ECO:0007669"/>
    <property type="project" value="InterPro"/>
</dbReference>
<dbReference type="PANTHER" id="PTHR24086:SF43">
    <property type="entry name" value="NUCLEAR RECEPTOR DOMAIN-CONTAINING PROTEIN"/>
    <property type="match status" value="1"/>
</dbReference>
<keyword evidence="4" id="KW-0862">Zinc</keyword>
<feature type="non-terminal residue" evidence="11">
    <location>
        <position position="1"/>
    </location>
</feature>
<dbReference type="GO" id="GO:0009888">
    <property type="term" value="P:tissue development"/>
    <property type="evidence" value="ECO:0007669"/>
    <property type="project" value="TreeGrafter"/>
</dbReference>
<evidence type="ECO:0000313" key="12">
    <source>
        <dbReference type="Proteomes" id="UP001432322"/>
    </source>
</evidence>
<dbReference type="PROSITE" id="PS00031">
    <property type="entry name" value="NUCLEAR_REC_DBD_1"/>
    <property type="match status" value="1"/>
</dbReference>
<dbReference type="EMBL" id="BTSY01000002">
    <property type="protein sequence ID" value="GMT16169.1"/>
    <property type="molecule type" value="Genomic_DNA"/>
</dbReference>
<evidence type="ECO:0000256" key="3">
    <source>
        <dbReference type="ARBA" id="ARBA00022771"/>
    </source>
</evidence>
<accession>A0AAV5VCL0</accession>
<keyword evidence="8" id="KW-0675">Receptor</keyword>
<keyword evidence="3" id="KW-0863">Zinc-finger</keyword>
<dbReference type="InterPro" id="IPR001628">
    <property type="entry name" value="Znf_hrmn_rcpt"/>
</dbReference>
<dbReference type="SMART" id="SM00399">
    <property type="entry name" value="ZnF_C4"/>
    <property type="match status" value="1"/>
</dbReference>
<dbReference type="Proteomes" id="UP001432322">
    <property type="component" value="Unassembled WGS sequence"/>
</dbReference>
<evidence type="ECO:0000256" key="8">
    <source>
        <dbReference type="ARBA" id="ARBA00023170"/>
    </source>
</evidence>
<keyword evidence="9" id="KW-0539">Nucleus</keyword>
<comment type="subcellular location">
    <subcellularLocation>
        <location evidence="1">Nucleus</location>
    </subcellularLocation>
</comment>
<dbReference type="PROSITE" id="PS51030">
    <property type="entry name" value="NUCLEAR_REC_DBD_2"/>
    <property type="match status" value="1"/>
</dbReference>
<dbReference type="Gene3D" id="3.30.50.10">
    <property type="entry name" value="Erythroid Transcription Factor GATA-1, subunit A"/>
    <property type="match status" value="1"/>
</dbReference>
<evidence type="ECO:0000313" key="11">
    <source>
        <dbReference type="EMBL" id="GMT16169.1"/>
    </source>
</evidence>
<dbReference type="InterPro" id="IPR049636">
    <property type="entry name" value="HNF4-like_DBD"/>
</dbReference>
<dbReference type="InterPro" id="IPR016355">
    <property type="entry name" value="NR5-like"/>
</dbReference>
<comment type="caution">
    <text evidence="11">The sequence shown here is derived from an EMBL/GenBank/DDBJ whole genome shotgun (WGS) entry which is preliminary data.</text>
</comment>
<evidence type="ECO:0000256" key="1">
    <source>
        <dbReference type="ARBA" id="ARBA00004123"/>
    </source>
</evidence>
<protein>
    <recommendedName>
        <fullName evidence="10">Nuclear receptor domain-containing protein</fullName>
    </recommendedName>
</protein>
<keyword evidence="12" id="KW-1185">Reference proteome</keyword>
<feature type="domain" description="Nuclear receptor" evidence="10">
    <location>
        <begin position="3"/>
        <end position="93"/>
    </location>
</feature>
<dbReference type="PRINTS" id="PR00047">
    <property type="entry name" value="STROIDFINGER"/>
</dbReference>
<keyword evidence="2" id="KW-0479">Metal-binding</keyword>
<dbReference type="InterPro" id="IPR013088">
    <property type="entry name" value="Znf_NHR/GATA"/>
</dbReference>
<organism evidence="11 12">
    <name type="scientific">Pristionchus fissidentatus</name>
    <dbReference type="NCBI Taxonomy" id="1538716"/>
    <lineage>
        <taxon>Eukaryota</taxon>
        <taxon>Metazoa</taxon>
        <taxon>Ecdysozoa</taxon>
        <taxon>Nematoda</taxon>
        <taxon>Chromadorea</taxon>
        <taxon>Rhabditida</taxon>
        <taxon>Rhabditina</taxon>
        <taxon>Diplogasteromorpha</taxon>
        <taxon>Diplogasteroidea</taxon>
        <taxon>Neodiplogasteridae</taxon>
        <taxon>Pristionchus</taxon>
    </lineage>
</organism>
<evidence type="ECO:0000259" key="10">
    <source>
        <dbReference type="PROSITE" id="PS51030"/>
    </source>
</evidence>
<evidence type="ECO:0000256" key="4">
    <source>
        <dbReference type="ARBA" id="ARBA00022833"/>
    </source>
</evidence>
<dbReference type="GO" id="GO:0004879">
    <property type="term" value="F:nuclear receptor activity"/>
    <property type="evidence" value="ECO:0007669"/>
    <property type="project" value="InterPro"/>
</dbReference>
<dbReference type="GO" id="GO:0009755">
    <property type="term" value="P:hormone-mediated signaling pathway"/>
    <property type="evidence" value="ECO:0007669"/>
    <property type="project" value="TreeGrafter"/>
</dbReference>
<dbReference type="Pfam" id="PF00105">
    <property type="entry name" value="zf-C4"/>
    <property type="match status" value="1"/>
</dbReference>
<dbReference type="SUPFAM" id="SSF57716">
    <property type="entry name" value="Glucocorticoid receptor-like (DNA-binding domain)"/>
    <property type="match status" value="1"/>
</dbReference>
<proteinExistence type="predicted"/>
<dbReference type="CDD" id="cd06960">
    <property type="entry name" value="NR_DBD_HNF4A"/>
    <property type="match status" value="1"/>
</dbReference>
<keyword evidence="5" id="KW-0805">Transcription regulation</keyword>
<evidence type="ECO:0000256" key="5">
    <source>
        <dbReference type="ARBA" id="ARBA00023015"/>
    </source>
</evidence>